<keyword evidence="3" id="KW-1185">Reference proteome</keyword>
<dbReference type="OrthoDB" id="1492094at2"/>
<dbReference type="RefSeq" id="WP_147165594.1">
    <property type="nucleotide sequence ID" value="NZ_VOOR01000002.1"/>
</dbReference>
<evidence type="ECO:0000313" key="2">
    <source>
        <dbReference type="EMBL" id="TXB69462.1"/>
    </source>
</evidence>
<accession>A0A5C6S6L9</accession>
<evidence type="ECO:0000313" key="3">
    <source>
        <dbReference type="Proteomes" id="UP000321580"/>
    </source>
</evidence>
<keyword evidence="1" id="KW-0732">Signal</keyword>
<dbReference type="AlphaFoldDB" id="A0A5C6S6L9"/>
<proteinExistence type="predicted"/>
<organism evidence="2 3">
    <name type="scientific">Phaeodactylibacter luteus</name>
    <dbReference type="NCBI Taxonomy" id="1564516"/>
    <lineage>
        <taxon>Bacteria</taxon>
        <taxon>Pseudomonadati</taxon>
        <taxon>Bacteroidota</taxon>
        <taxon>Saprospiria</taxon>
        <taxon>Saprospirales</taxon>
        <taxon>Haliscomenobacteraceae</taxon>
        <taxon>Phaeodactylibacter</taxon>
    </lineage>
</organism>
<dbReference type="EMBL" id="VOOR01000002">
    <property type="protein sequence ID" value="TXB69462.1"/>
    <property type="molecule type" value="Genomic_DNA"/>
</dbReference>
<feature type="chain" id="PRO_5022847230" evidence="1">
    <location>
        <begin position="21"/>
        <end position="371"/>
    </location>
</feature>
<gene>
    <name evidence="2" type="ORF">FRY97_01225</name>
</gene>
<reference evidence="2 3" key="1">
    <citation type="submission" date="2019-08" db="EMBL/GenBank/DDBJ databases">
        <title>Genome of Phaeodactylibacter luteus.</title>
        <authorList>
            <person name="Bowman J.P."/>
        </authorList>
    </citation>
    <scope>NUCLEOTIDE SEQUENCE [LARGE SCALE GENOMIC DNA]</scope>
    <source>
        <strain evidence="2 3">KCTC 42180</strain>
    </source>
</reference>
<dbReference type="PROSITE" id="PS00018">
    <property type="entry name" value="EF_HAND_1"/>
    <property type="match status" value="1"/>
</dbReference>
<protein>
    <submittedName>
        <fullName evidence="2">T9SS type A sorting domain-containing protein</fullName>
    </submittedName>
</protein>
<name>A0A5C6S6L9_9BACT</name>
<sequence>MARLLWILIGLCCCFTAAEAQVYPGDTDNSGRVDQRDILYTGYAYGSIGPSRLVTGTAFMEMPIPLPWAQEFPDGTGFAFADANGDGQIGLPDLFAVIANFGSSHATPLEVDYPEPIPGADPQIRLSPNAIPVPLTAGSAISIDVDLEYPEGGVQEVNGLAYTIRFNKNYIQSIGLQFSPQWLGGTQSSFRFQAIDPQQTDELDIATTRYGNAPFPAQGRVGQLSIIIEDDLITFMEADSTEVLIEIAEVMLADDSLSLLPVNTDSVVLTVYNPNFLITRQQEAPGSLGLRCFPNPNSDGTVFLSAPEPLEAVTVTNAYGEAVEHFVLNGKRTARITIGKGAPAAGVYFLHARAAGNLSATRKIVVITDPH</sequence>
<dbReference type="InterPro" id="IPR026444">
    <property type="entry name" value="Secre_tail"/>
</dbReference>
<comment type="caution">
    <text evidence="2">The sequence shown here is derived from an EMBL/GenBank/DDBJ whole genome shotgun (WGS) entry which is preliminary data.</text>
</comment>
<dbReference type="Proteomes" id="UP000321580">
    <property type="component" value="Unassembled WGS sequence"/>
</dbReference>
<evidence type="ECO:0000256" key="1">
    <source>
        <dbReference type="SAM" id="SignalP"/>
    </source>
</evidence>
<feature type="signal peptide" evidence="1">
    <location>
        <begin position="1"/>
        <end position="20"/>
    </location>
</feature>
<dbReference type="InterPro" id="IPR018247">
    <property type="entry name" value="EF_Hand_1_Ca_BS"/>
</dbReference>
<dbReference type="NCBIfam" id="TIGR04183">
    <property type="entry name" value="Por_Secre_tail"/>
    <property type="match status" value="1"/>
</dbReference>